<dbReference type="Proteomes" id="UP000050514">
    <property type="component" value="Unassembled WGS sequence"/>
</dbReference>
<dbReference type="PANTHER" id="PTHR30055:SF243">
    <property type="entry name" value="HTH-TYPE TRANSCRIPTIONAL REGULATOR RV1816"/>
    <property type="match status" value="1"/>
</dbReference>
<evidence type="ECO:0000259" key="5">
    <source>
        <dbReference type="PROSITE" id="PS50977"/>
    </source>
</evidence>
<evidence type="ECO:0000313" key="6">
    <source>
        <dbReference type="EMBL" id="KPL74429.1"/>
    </source>
</evidence>
<dbReference type="SUPFAM" id="SSF46689">
    <property type="entry name" value="Homeodomain-like"/>
    <property type="match status" value="1"/>
</dbReference>
<gene>
    <name evidence="6" type="ORF">AC812_11405</name>
</gene>
<name>A0A0P6XGL9_9CHLR</name>
<dbReference type="InterPro" id="IPR025996">
    <property type="entry name" value="MT1864/Rv1816-like_C"/>
</dbReference>
<protein>
    <recommendedName>
        <fullName evidence="5">HTH tetR-type domain-containing protein</fullName>
    </recommendedName>
</protein>
<feature type="domain" description="HTH tetR-type" evidence="5">
    <location>
        <begin position="9"/>
        <end position="69"/>
    </location>
</feature>
<dbReference type="RefSeq" id="WP_061918573.1">
    <property type="nucleotide sequence ID" value="NZ_DF967971.1"/>
</dbReference>
<keyword evidence="7" id="KW-1185">Reference proteome</keyword>
<keyword evidence="1" id="KW-0805">Transcription regulation</keyword>
<dbReference type="GO" id="GO:0003700">
    <property type="term" value="F:DNA-binding transcription factor activity"/>
    <property type="evidence" value="ECO:0007669"/>
    <property type="project" value="TreeGrafter"/>
</dbReference>
<dbReference type="AlphaFoldDB" id="A0A0P6XGL9"/>
<keyword evidence="3" id="KW-0804">Transcription</keyword>
<evidence type="ECO:0000313" key="7">
    <source>
        <dbReference type="Proteomes" id="UP000050514"/>
    </source>
</evidence>
<evidence type="ECO:0000256" key="1">
    <source>
        <dbReference type="ARBA" id="ARBA00023015"/>
    </source>
</evidence>
<proteinExistence type="predicted"/>
<evidence type="ECO:0000256" key="3">
    <source>
        <dbReference type="ARBA" id="ARBA00023163"/>
    </source>
</evidence>
<comment type="caution">
    <text evidence="6">The sequence shown here is derived from an EMBL/GenBank/DDBJ whole genome shotgun (WGS) entry which is preliminary data.</text>
</comment>
<dbReference type="InterPro" id="IPR009057">
    <property type="entry name" value="Homeodomain-like_sf"/>
</dbReference>
<organism evidence="6 7">
    <name type="scientific">Bellilinea caldifistulae</name>
    <dbReference type="NCBI Taxonomy" id="360411"/>
    <lineage>
        <taxon>Bacteria</taxon>
        <taxon>Bacillati</taxon>
        <taxon>Chloroflexota</taxon>
        <taxon>Anaerolineae</taxon>
        <taxon>Anaerolineales</taxon>
        <taxon>Anaerolineaceae</taxon>
        <taxon>Bellilinea</taxon>
    </lineage>
</organism>
<feature type="DNA-binding region" description="H-T-H motif" evidence="4">
    <location>
        <begin position="32"/>
        <end position="51"/>
    </location>
</feature>
<dbReference type="EMBL" id="LGHJ01000017">
    <property type="protein sequence ID" value="KPL74429.1"/>
    <property type="molecule type" value="Genomic_DNA"/>
</dbReference>
<dbReference type="InterPro" id="IPR036271">
    <property type="entry name" value="Tet_transcr_reg_TetR-rel_C_sf"/>
</dbReference>
<reference evidence="6 7" key="1">
    <citation type="submission" date="2015-07" db="EMBL/GenBank/DDBJ databases">
        <title>Draft genome of Bellilinea caldifistulae DSM 17877.</title>
        <authorList>
            <person name="Hemp J."/>
            <person name="Ward L.M."/>
            <person name="Pace L.A."/>
            <person name="Fischer W.W."/>
        </authorList>
    </citation>
    <scope>NUCLEOTIDE SEQUENCE [LARGE SCALE GENOMIC DNA]</scope>
    <source>
        <strain evidence="6 7">GOMI-1</strain>
    </source>
</reference>
<dbReference type="Pfam" id="PF13305">
    <property type="entry name" value="TetR_C_33"/>
    <property type="match status" value="1"/>
</dbReference>
<dbReference type="Gene3D" id="1.10.357.10">
    <property type="entry name" value="Tetracycline Repressor, domain 2"/>
    <property type="match status" value="1"/>
</dbReference>
<dbReference type="InterPro" id="IPR050109">
    <property type="entry name" value="HTH-type_TetR-like_transc_reg"/>
</dbReference>
<dbReference type="PATRIC" id="fig|360411.5.peg.2104"/>
<sequence length="228" mass="26091">MTRRAKFRQITIDEIKSLARLQMAEGGTASLSLNAIAKHMGMSGPALYRYFESRDALITALIVEAYEALANALEETAARFADQPVRDCLRQVLLTYRRWALDHPIDFQLIFGNPIPGYQGEEKITAPTAGKVFAPILKILQRAYQQENRPYPSFLENLPPQLQVRLSHSMREFQPSLPEKVVYIGIVGWYHIHGMIMLELFNHIQPLISDPATFYSNEIERLMDQMNL</sequence>
<dbReference type="PROSITE" id="PS50977">
    <property type="entry name" value="HTH_TETR_2"/>
    <property type="match status" value="1"/>
</dbReference>
<evidence type="ECO:0000256" key="4">
    <source>
        <dbReference type="PROSITE-ProRule" id="PRU00335"/>
    </source>
</evidence>
<keyword evidence="2 4" id="KW-0238">DNA-binding</keyword>
<accession>A0A0P6XGL9</accession>
<dbReference type="PANTHER" id="PTHR30055">
    <property type="entry name" value="HTH-TYPE TRANSCRIPTIONAL REGULATOR RUTR"/>
    <property type="match status" value="1"/>
</dbReference>
<dbReference type="SUPFAM" id="SSF48498">
    <property type="entry name" value="Tetracyclin repressor-like, C-terminal domain"/>
    <property type="match status" value="1"/>
</dbReference>
<dbReference type="Pfam" id="PF00440">
    <property type="entry name" value="TetR_N"/>
    <property type="match status" value="1"/>
</dbReference>
<evidence type="ECO:0000256" key="2">
    <source>
        <dbReference type="ARBA" id="ARBA00023125"/>
    </source>
</evidence>
<dbReference type="GO" id="GO:0000976">
    <property type="term" value="F:transcription cis-regulatory region binding"/>
    <property type="evidence" value="ECO:0007669"/>
    <property type="project" value="TreeGrafter"/>
</dbReference>
<dbReference type="OrthoDB" id="7465645at2"/>
<dbReference type="InterPro" id="IPR001647">
    <property type="entry name" value="HTH_TetR"/>
</dbReference>
<dbReference type="STRING" id="360411.AC812_11405"/>